<dbReference type="CDD" id="cd01650">
    <property type="entry name" value="RT_nLTR_like"/>
    <property type="match status" value="1"/>
</dbReference>
<dbReference type="InterPro" id="IPR052560">
    <property type="entry name" value="RdDP_mobile_element"/>
</dbReference>
<dbReference type="GO" id="GO:0071897">
    <property type="term" value="P:DNA biosynthetic process"/>
    <property type="evidence" value="ECO:0007669"/>
    <property type="project" value="UniProtKB-ARBA"/>
</dbReference>
<dbReference type="EMBL" id="OU963862">
    <property type="protein sequence ID" value="CAH0380849.1"/>
    <property type="molecule type" value="Genomic_DNA"/>
</dbReference>
<gene>
    <name evidence="2" type="ORF">BEMITA_LOCUS559</name>
</gene>
<dbReference type="Gene3D" id="3.60.10.10">
    <property type="entry name" value="Endonuclease/exonuclease/phosphatase"/>
    <property type="match status" value="1"/>
</dbReference>
<accession>A0A9P0EY92</accession>
<dbReference type="PROSITE" id="PS50878">
    <property type="entry name" value="RT_POL"/>
    <property type="match status" value="1"/>
</dbReference>
<dbReference type="PANTHER" id="PTHR36688">
    <property type="entry name" value="ENDO/EXONUCLEASE/PHOSPHATASE DOMAIN-CONTAINING PROTEIN"/>
    <property type="match status" value="1"/>
</dbReference>
<protein>
    <recommendedName>
        <fullName evidence="1">Reverse transcriptase domain-containing protein</fullName>
    </recommendedName>
</protein>
<evidence type="ECO:0000313" key="3">
    <source>
        <dbReference type="Proteomes" id="UP001152759"/>
    </source>
</evidence>
<feature type="domain" description="Reverse transcriptase" evidence="1">
    <location>
        <begin position="362"/>
        <end position="628"/>
    </location>
</feature>
<name>A0A9P0EY92_BEMTA</name>
<dbReference type="SUPFAM" id="SSF56672">
    <property type="entry name" value="DNA/RNA polymerases"/>
    <property type="match status" value="1"/>
</dbReference>
<dbReference type="InterPro" id="IPR043502">
    <property type="entry name" value="DNA/RNA_pol_sf"/>
</dbReference>
<evidence type="ECO:0000313" key="2">
    <source>
        <dbReference type="EMBL" id="CAH0380849.1"/>
    </source>
</evidence>
<sequence length="781" mass="89469">MGPRFILGGDFNSKNLRWGSRLTNPKGVGLETAVNLIGGDFITPGKPTFYPADGIKEPDILDFFVFNNLSLNNKTVCDVLECKKGQKPKDHIPVKLSILATPTLTKRPPCLFSAQTNWNKFRELLTSRIDNSTQINNYETLNKEAEAITSLIQEAAKSSTPVARNNTNFYPKCTLPEEILKLIDHKKGAARRKKTTHFPADKAYYNQLNKVVSKRINAYRNEQFEKFIKNLSASETNDYSLWKATKGLKRPFQASFPIKMDNGDWATSSQDKAHTIAAHLESVFQPNPSSSPEKERELEAEVENLEFLPDEKIKKITYEDVFNEIKYKTKIKKSPGYDLISAVVLKQLPPAALKKLTAIFNAVIKLKYIPLQWKKAEVIVILKSGKPASAPSSYRPISLLPLICKLFEKLYIKRIFSIVRKKNLLPDEQFGFRPGHSTIEQLHRISAYIEKALEEKQYCNVVFLDVAQAFDRVWHQKLAFKLSKILPGNHVQLLMSYISDRFFRVRFEDSYSDFKKIRAGVPQGSVLSPLLYSLFTANIPKPKKGKLGIFADDTAVASSAPTYDETVRNLQESLDDIQEWTDNDRTVLNATKSVNVVFTLRPYVHTPLILKNTAIPHSSKATYLGLIMDSKLSWKEHILTKRKQIELKHRKMLWLLGKRSKLKLNNKILLYKSMIRPIWAYGSQMWACAANSNLNQIEITQNKILRQMTGARWYERNADIRGELGIESMEVYISRLYLNYEDRLGRHSNPEAISLLDWSAAPRRLKRRKTFELSSPLFRRC</sequence>
<dbReference type="Proteomes" id="UP001152759">
    <property type="component" value="Chromosome 1"/>
</dbReference>
<keyword evidence="3" id="KW-1185">Reference proteome</keyword>
<evidence type="ECO:0000259" key="1">
    <source>
        <dbReference type="PROSITE" id="PS50878"/>
    </source>
</evidence>
<dbReference type="Pfam" id="PF00078">
    <property type="entry name" value="RVT_1"/>
    <property type="match status" value="1"/>
</dbReference>
<dbReference type="AlphaFoldDB" id="A0A9P0EY92"/>
<organism evidence="2 3">
    <name type="scientific">Bemisia tabaci</name>
    <name type="common">Sweetpotato whitefly</name>
    <name type="synonym">Aleurodes tabaci</name>
    <dbReference type="NCBI Taxonomy" id="7038"/>
    <lineage>
        <taxon>Eukaryota</taxon>
        <taxon>Metazoa</taxon>
        <taxon>Ecdysozoa</taxon>
        <taxon>Arthropoda</taxon>
        <taxon>Hexapoda</taxon>
        <taxon>Insecta</taxon>
        <taxon>Pterygota</taxon>
        <taxon>Neoptera</taxon>
        <taxon>Paraneoptera</taxon>
        <taxon>Hemiptera</taxon>
        <taxon>Sternorrhyncha</taxon>
        <taxon>Aleyrodoidea</taxon>
        <taxon>Aleyrodidae</taxon>
        <taxon>Aleyrodinae</taxon>
        <taxon>Bemisia</taxon>
    </lineage>
</organism>
<reference evidence="2" key="1">
    <citation type="submission" date="2021-12" db="EMBL/GenBank/DDBJ databases">
        <authorList>
            <person name="King R."/>
        </authorList>
    </citation>
    <scope>NUCLEOTIDE SEQUENCE</scope>
</reference>
<dbReference type="SUPFAM" id="SSF56219">
    <property type="entry name" value="DNase I-like"/>
    <property type="match status" value="1"/>
</dbReference>
<dbReference type="InterPro" id="IPR000477">
    <property type="entry name" value="RT_dom"/>
</dbReference>
<dbReference type="PANTHER" id="PTHR36688:SF2">
    <property type="entry name" value="ENDONUCLEASE_EXONUCLEASE_PHOSPHATASE DOMAIN-CONTAINING PROTEIN"/>
    <property type="match status" value="1"/>
</dbReference>
<proteinExistence type="predicted"/>
<dbReference type="InterPro" id="IPR036691">
    <property type="entry name" value="Endo/exonu/phosph_ase_sf"/>
</dbReference>